<keyword evidence="3" id="KW-0547">Nucleotide-binding</keyword>
<evidence type="ECO:0000313" key="8">
    <source>
        <dbReference type="Proteomes" id="UP001153069"/>
    </source>
</evidence>
<evidence type="ECO:0000256" key="2">
    <source>
        <dbReference type="ARBA" id="ARBA00022679"/>
    </source>
</evidence>
<gene>
    <name evidence="7" type="ORF">SEMRO_2324_G323340.1</name>
</gene>
<keyword evidence="8" id="KW-1185">Reference proteome</keyword>
<evidence type="ECO:0000313" key="7">
    <source>
        <dbReference type="EMBL" id="CAB9528800.1"/>
    </source>
</evidence>
<dbReference type="InterPro" id="IPR051852">
    <property type="entry name" value="Alpha-type_PK"/>
</dbReference>
<name>A0A9N8F1T1_9STRA</name>
<comment type="caution">
    <text evidence="7">The sequence shown here is derived from an EMBL/GenBank/DDBJ whole genome shotgun (WGS) entry which is preliminary data.</text>
</comment>
<evidence type="ECO:0000256" key="4">
    <source>
        <dbReference type="ARBA" id="ARBA00022777"/>
    </source>
</evidence>
<dbReference type="OrthoDB" id="43049at2759"/>
<dbReference type="GO" id="GO:0004674">
    <property type="term" value="F:protein serine/threonine kinase activity"/>
    <property type="evidence" value="ECO:0007669"/>
    <property type="project" value="UniProtKB-KW"/>
</dbReference>
<reference evidence="7" key="1">
    <citation type="submission" date="2020-06" db="EMBL/GenBank/DDBJ databases">
        <authorList>
            <consortium name="Plant Systems Biology data submission"/>
        </authorList>
    </citation>
    <scope>NUCLEOTIDE SEQUENCE</scope>
    <source>
        <strain evidence="7">D6</strain>
    </source>
</reference>
<keyword evidence="1" id="KW-0723">Serine/threonine-protein kinase</keyword>
<organism evidence="7 8">
    <name type="scientific">Seminavis robusta</name>
    <dbReference type="NCBI Taxonomy" id="568900"/>
    <lineage>
        <taxon>Eukaryota</taxon>
        <taxon>Sar</taxon>
        <taxon>Stramenopiles</taxon>
        <taxon>Ochrophyta</taxon>
        <taxon>Bacillariophyta</taxon>
        <taxon>Bacillariophyceae</taxon>
        <taxon>Bacillariophycidae</taxon>
        <taxon>Naviculales</taxon>
        <taxon>Naviculaceae</taxon>
        <taxon>Seminavis</taxon>
    </lineage>
</organism>
<evidence type="ECO:0000256" key="3">
    <source>
        <dbReference type="ARBA" id="ARBA00022741"/>
    </source>
</evidence>
<dbReference type="SMART" id="SM00811">
    <property type="entry name" value="Alpha_kinase"/>
    <property type="match status" value="1"/>
</dbReference>
<dbReference type="SUPFAM" id="SSF56112">
    <property type="entry name" value="Protein kinase-like (PK-like)"/>
    <property type="match status" value="2"/>
</dbReference>
<accession>A0A9N8F1T1</accession>
<keyword evidence="2" id="KW-0808">Transferase</keyword>
<dbReference type="InterPro" id="IPR011009">
    <property type="entry name" value="Kinase-like_dom_sf"/>
</dbReference>
<dbReference type="EMBL" id="CAICTM010002322">
    <property type="protein sequence ID" value="CAB9528800.1"/>
    <property type="molecule type" value="Genomic_DNA"/>
</dbReference>
<sequence>MDVAVEKILSTQIEARRGRKWLLSKHAVARAGQRFVSFAEIRSALECGTKSAADKGAWEYRFAGVIAVVDSTETIVLTVYPEPGFGIDLDKVPISREMQLQHDKDCSRLVGDKKSWTSHTVAVIDQSGSMRAPDIDKNVTRSDLVWLTLAVDVVYHGIKSGERKSTDVMSVVFMKEDATIVVDRQPIDWILYNKLIDIMNTEKPSQGGNYIPALDVAETLLMSNRSRSCALTLLFLSDGKPSDKVKRDDNRHITATGWLERMKAFTSPRIEGLASVFGKRLNMCFCAIGPPDNSDFGVIKNLANKAREYECPVVYQKATLRADILSAALRTMSTTTTDTMTTLSQVPECHVYRDFVKMKQSEVGSPVVTDTWKVFVQSESGGPLRPWKKRIVKCQWTRQDGWSTIRAVFSDPTAIGLAWETRWFGEGKERLAKELREVGPDEVTFVGPPMVLKASITVSRLEDVDSREFHKRFCKSQLKAQDFARLFNERAASLPVTIPRIEFIPCWVYMVETEPGERKGYLVEPALDVSQYRKFNDNAGNVHAHLALKRASSRKLHFNGAFASLQFGAPLNAICEESEDEDDSDNSEASAVKRNAQAHTRRLFCEKKQYEGLSEGLDEGDVLQAFSCFTYKVASRRRYLVCDLQGTFEEGGNSPLYRLTDPAIHTSALAQEEIRQKFHADTGSDANNGSRIGTTLRRFGRTDRGQDGIDDFFRTHQCSKLCKMLGSRRLRSSNEDIYATQTKNGHQTTSDFLRDLDQERRLKMRNESSHQKSFRPI</sequence>
<feature type="domain" description="Alpha-type protein kinase" evidence="6">
    <location>
        <begin position="388"/>
        <end position="730"/>
    </location>
</feature>
<dbReference type="Gene3D" id="3.20.200.10">
    <property type="entry name" value="MHCK/EF2 kinase"/>
    <property type="match status" value="1"/>
</dbReference>
<evidence type="ECO:0000256" key="5">
    <source>
        <dbReference type="ARBA" id="ARBA00022840"/>
    </source>
</evidence>
<dbReference type="Proteomes" id="UP001153069">
    <property type="component" value="Unassembled WGS sequence"/>
</dbReference>
<evidence type="ECO:0000259" key="6">
    <source>
        <dbReference type="PROSITE" id="PS51158"/>
    </source>
</evidence>
<dbReference type="Pfam" id="PF02816">
    <property type="entry name" value="Alpha_kinase"/>
    <property type="match status" value="3"/>
</dbReference>
<dbReference type="PANTHER" id="PTHR45992:SF11">
    <property type="entry name" value="ALPHA-TYPE PROTEIN KINASE DOMAIN-CONTAINING PROTEIN"/>
    <property type="match status" value="1"/>
</dbReference>
<dbReference type="InterPro" id="IPR036465">
    <property type="entry name" value="vWFA_dom_sf"/>
</dbReference>
<proteinExistence type="predicted"/>
<protein>
    <submittedName>
        <fullName evidence="7">Myosin heavy chain kinase</fullName>
    </submittedName>
</protein>
<keyword evidence="5" id="KW-0067">ATP-binding</keyword>
<dbReference type="GO" id="GO:0005524">
    <property type="term" value="F:ATP binding"/>
    <property type="evidence" value="ECO:0007669"/>
    <property type="project" value="UniProtKB-KW"/>
</dbReference>
<keyword evidence="4 7" id="KW-0418">Kinase</keyword>
<dbReference type="AlphaFoldDB" id="A0A9N8F1T1"/>
<dbReference type="PANTHER" id="PTHR45992">
    <property type="entry name" value="EUKARYOTIC ELONGATION FACTOR 2 KINASE-RELATED"/>
    <property type="match status" value="1"/>
</dbReference>
<dbReference type="PROSITE" id="PS51158">
    <property type="entry name" value="ALPHA_KINASE"/>
    <property type="match status" value="1"/>
</dbReference>
<dbReference type="InterPro" id="IPR004166">
    <property type="entry name" value="a-kinase_dom"/>
</dbReference>
<evidence type="ECO:0000256" key="1">
    <source>
        <dbReference type="ARBA" id="ARBA00022527"/>
    </source>
</evidence>
<dbReference type="Gene3D" id="3.40.50.410">
    <property type="entry name" value="von Willebrand factor, type A domain"/>
    <property type="match status" value="1"/>
</dbReference>
<dbReference type="SUPFAM" id="SSF53300">
    <property type="entry name" value="vWA-like"/>
    <property type="match status" value="1"/>
</dbReference>